<evidence type="ECO:0000313" key="10">
    <source>
        <dbReference type="EMBL" id="HCO21809.1"/>
    </source>
</evidence>
<dbReference type="SMART" id="SM00839">
    <property type="entry name" value="ELFV_dehydrog"/>
    <property type="match status" value="1"/>
</dbReference>
<dbReference type="Pfam" id="PF00208">
    <property type="entry name" value="ELFV_dehydrog"/>
    <property type="match status" value="1"/>
</dbReference>
<dbReference type="PANTHER" id="PTHR11606:SF24">
    <property type="entry name" value="NAD-SPECIFIC GLUTAMATE DEHYDROGENASE"/>
    <property type="match status" value="1"/>
</dbReference>
<name>A0A3D3QZ93_9PLAN</name>
<dbReference type="InterPro" id="IPR046346">
    <property type="entry name" value="Aminoacid_DH-like_N_sf"/>
</dbReference>
<evidence type="ECO:0000256" key="5">
    <source>
        <dbReference type="PIRSR" id="PIRSR000185-1"/>
    </source>
</evidence>
<accession>A0A517X7N9</accession>
<dbReference type="EMBL" id="CP042910">
    <property type="protein sequence ID" value="QEG15447.1"/>
    <property type="molecule type" value="Genomic_DNA"/>
</dbReference>
<reference evidence="11 13" key="2">
    <citation type="submission" date="2019-08" db="EMBL/GenBank/DDBJ databases">
        <title>Deep-cultivation of Planctomycetes and their phenomic and genomic characterization uncovers novel biology.</title>
        <authorList>
            <person name="Wiegand S."/>
            <person name="Jogler M."/>
            <person name="Boedeker C."/>
            <person name="Pinto D."/>
            <person name="Vollmers J."/>
            <person name="Rivas-Marin E."/>
            <person name="Kohn T."/>
            <person name="Peeters S.H."/>
            <person name="Heuer A."/>
            <person name="Rast P."/>
            <person name="Oberbeckmann S."/>
            <person name="Bunk B."/>
            <person name="Jeske O."/>
            <person name="Meyerdierks A."/>
            <person name="Storesund J.E."/>
            <person name="Kallscheuer N."/>
            <person name="Luecker S."/>
            <person name="Lage O.M."/>
            <person name="Pohl T."/>
            <person name="Merkel B.J."/>
            <person name="Hornburger P."/>
            <person name="Mueller R.-W."/>
            <person name="Bruemmer F."/>
            <person name="Labrenz M."/>
            <person name="Spormann A.M."/>
            <person name="Op den Camp H."/>
            <person name="Overmann J."/>
            <person name="Amann R."/>
            <person name="Jetten M.S.M."/>
            <person name="Mascher T."/>
            <person name="Medema M.H."/>
            <person name="Devos D.P."/>
            <person name="Kaster A.-K."/>
            <person name="Ovreas L."/>
            <person name="Rohde M."/>
            <person name="Galperin M.Y."/>
            <person name="Jogler C."/>
        </authorList>
    </citation>
    <scope>NUCLEOTIDE SEQUENCE [LARGE SCALE GENOMIC DNA]</scope>
    <source>
        <strain evidence="11 13">DSM 8797</strain>
    </source>
</reference>
<dbReference type="Gene3D" id="3.40.50.10860">
    <property type="entry name" value="Leucine Dehydrogenase, chain A, domain 1"/>
    <property type="match status" value="1"/>
</dbReference>
<dbReference type="AlphaFoldDB" id="A0A3D3QZ93"/>
<feature type="active site" description="Proton donor" evidence="5">
    <location>
        <position position="102"/>
    </location>
</feature>
<evidence type="ECO:0000256" key="8">
    <source>
        <dbReference type="RuleBase" id="RU004417"/>
    </source>
</evidence>
<dbReference type="Pfam" id="PF02812">
    <property type="entry name" value="ELFV_dehydrog_N"/>
    <property type="match status" value="1"/>
</dbReference>
<evidence type="ECO:0000256" key="2">
    <source>
        <dbReference type="ARBA" id="ARBA00023002"/>
    </source>
</evidence>
<sequence>MSSYETACRYFYQASRQVGLSKNMQDLLRTPEREVKVEVAIERDNGEIATYIGYRVQHDSSRGPMKGGLRFHPEVNGDEVLALASLMTWKTALVNIPYGGAKGGISVDTSQLSQGELERVTRKFIDKIYDVIGPLKDIPAPDMGTNAQVMAWIMNQYEKYRGFNPACVTGKPLELHGADGREEATGRGVAMVTRDTLDHMKIDVTGVTVAIQGFGNVGSYTAHFLDELGAKIVAVSDASGGIYCADGINIPKLIEYTKDTGAVKGFPETEALSNEELLTSNVTVLIPAALGGVLTKDIAKEVKARCIIEAANNPTVPEADEIFDKNGVIVVPDILANAGGVTVSYFEWVQNRQHFSWEKSRVRSELDRIMNDSFKLVWKIATDKKVSLRVAAYILGIGRVGRATVLGGI</sequence>
<dbReference type="InterPro" id="IPR006095">
    <property type="entry name" value="Glu/Leu/Phe/Val/Trp_DH"/>
</dbReference>
<dbReference type="Gene3D" id="3.40.50.720">
    <property type="entry name" value="NAD(P)-binding Rossmann-like Domain"/>
    <property type="match status" value="1"/>
</dbReference>
<evidence type="ECO:0000313" key="12">
    <source>
        <dbReference type="Proteomes" id="UP000263642"/>
    </source>
</evidence>
<dbReference type="RefSeq" id="WP_002649508.1">
    <property type="nucleotide sequence ID" value="NZ_CAXBMG010000014.1"/>
</dbReference>
<dbReference type="CDD" id="cd01076">
    <property type="entry name" value="NAD_bind_1_Glu_DH"/>
    <property type="match status" value="1"/>
</dbReference>
<dbReference type="InterPro" id="IPR036291">
    <property type="entry name" value="NAD(P)-bd_dom_sf"/>
</dbReference>
<feature type="binding site" evidence="6">
    <location>
        <position position="185"/>
    </location>
    <ligand>
        <name>NAD(+)</name>
        <dbReference type="ChEBI" id="CHEBI:57540"/>
    </ligand>
</feature>
<evidence type="ECO:0000256" key="6">
    <source>
        <dbReference type="PIRSR" id="PIRSR000185-2"/>
    </source>
</evidence>
<protein>
    <recommendedName>
        <fullName evidence="4">Glutamate dehydrogenase</fullName>
    </recommendedName>
</protein>
<keyword evidence="3 6" id="KW-0520">NAD</keyword>
<evidence type="ECO:0000256" key="4">
    <source>
        <dbReference type="PIRNR" id="PIRNR000185"/>
    </source>
</evidence>
<dbReference type="FunFam" id="3.40.50.10860:FF:000003">
    <property type="entry name" value="Glutamate dehydrogenase"/>
    <property type="match status" value="1"/>
</dbReference>
<dbReference type="SUPFAM" id="SSF51735">
    <property type="entry name" value="NAD(P)-binding Rossmann-fold domains"/>
    <property type="match status" value="1"/>
</dbReference>
<dbReference type="InterPro" id="IPR006096">
    <property type="entry name" value="Glu/Leu/Phe/Val/Trp_DH_C"/>
</dbReference>
<dbReference type="PRINTS" id="PR00082">
    <property type="entry name" value="GLFDHDRGNASE"/>
</dbReference>
<dbReference type="SUPFAM" id="SSF53223">
    <property type="entry name" value="Aminoacid dehydrogenase-like, N-terminal domain"/>
    <property type="match status" value="1"/>
</dbReference>
<reference evidence="10 12" key="1">
    <citation type="journal article" date="2018" name="Nat. Biotechnol.">
        <title>A standardized bacterial taxonomy based on genome phylogeny substantially revises the tree of life.</title>
        <authorList>
            <person name="Parks D.H."/>
            <person name="Chuvochina M."/>
            <person name="Waite D.W."/>
            <person name="Rinke C."/>
            <person name="Skarshewski A."/>
            <person name="Chaumeil P.A."/>
            <person name="Hugenholtz P."/>
        </authorList>
    </citation>
    <scope>NUCLEOTIDE SEQUENCE [LARGE SCALE GENOMIC DNA]</scope>
    <source>
        <strain evidence="10">UBA9375</strain>
    </source>
</reference>
<dbReference type="GO" id="GO:0000166">
    <property type="term" value="F:nucleotide binding"/>
    <property type="evidence" value="ECO:0007669"/>
    <property type="project" value="UniProtKB-KW"/>
</dbReference>
<dbReference type="InterPro" id="IPR006097">
    <property type="entry name" value="Glu/Leu/Phe/Val/Trp_DH_dimer"/>
</dbReference>
<dbReference type="GeneID" id="98645929"/>
<feature type="binding site" evidence="6">
    <location>
        <position position="216"/>
    </location>
    <ligand>
        <name>NAD(+)</name>
        <dbReference type="ChEBI" id="CHEBI:57540"/>
    </ligand>
</feature>
<dbReference type="Proteomes" id="UP000263642">
    <property type="component" value="Unassembled WGS sequence"/>
</dbReference>
<feature type="binding site" evidence="6">
    <location>
        <position position="344"/>
    </location>
    <ligand>
        <name>substrate</name>
    </ligand>
</feature>
<dbReference type="InterPro" id="IPR033922">
    <property type="entry name" value="NAD_bind_Glu_DH"/>
</dbReference>
<evidence type="ECO:0000256" key="1">
    <source>
        <dbReference type="ARBA" id="ARBA00006382"/>
    </source>
</evidence>
<dbReference type="GO" id="GO:0004352">
    <property type="term" value="F:glutamate dehydrogenase (NAD+) activity"/>
    <property type="evidence" value="ECO:0007669"/>
    <property type="project" value="TreeGrafter"/>
</dbReference>
<dbReference type="EMBL" id="DQAY01000011">
    <property type="protein sequence ID" value="HCO21809.1"/>
    <property type="molecule type" value="Genomic_DNA"/>
</dbReference>
<dbReference type="PANTHER" id="PTHR11606">
    <property type="entry name" value="GLUTAMATE DEHYDROGENASE"/>
    <property type="match status" value="1"/>
</dbReference>
<accession>A0A3D3QZ93</accession>
<dbReference type="InterPro" id="IPR014362">
    <property type="entry name" value="Glu_DH"/>
</dbReference>
<evidence type="ECO:0000313" key="13">
    <source>
        <dbReference type="Proteomes" id="UP000322887"/>
    </source>
</evidence>
<organism evidence="10 12">
    <name type="scientific">Gimesia maris</name>
    <dbReference type="NCBI Taxonomy" id="122"/>
    <lineage>
        <taxon>Bacteria</taxon>
        <taxon>Pseudomonadati</taxon>
        <taxon>Planctomycetota</taxon>
        <taxon>Planctomycetia</taxon>
        <taxon>Planctomycetales</taxon>
        <taxon>Planctomycetaceae</taxon>
        <taxon>Gimesia</taxon>
    </lineage>
</organism>
<feature type="site" description="Important for catalysis" evidence="7">
    <location>
        <position position="142"/>
    </location>
</feature>
<evidence type="ECO:0000256" key="7">
    <source>
        <dbReference type="PIRSR" id="PIRSR000185-3"/>
    </source>
</evidence>
<keyword evidence="2 4" id="KW-0560">Oxidoreductase</keyword>
<feature type="binding site" evidence="6">
    <location>
        <position position="90"/>
    </location>
    <ligand>
        <name>substrate</name>
    </ligand>
</feature>
<dbReference type="GO" id="GO:0006538">
    <property type="term" value="P:L-glutamate catabolic process"/>
    <property type="evidence" value="ECO:0007669"/>
    <property type="project" value="TreeGrafter"/>
</dbReference>
<evidence type="ECO:0000259" key="9">
    <source>
        <dbReference type="SMART" id="SM00839"/>
    </source>
</evidence>
<evidence type="ECO:0000313" key="11">
    <source>
        <dbReference type="EMBL" id="QEG15447.1"/>
    </source>
</evidence>
<keyword evidence="13" id="KW-1185">Reference proteome</keyword>
<dbReference type="PIRSF" id="PIRSF000185">
    <property type="entry name" value="Glu_DH"/>
    <property type="match status" value="1"/>
</dbReference>
<feature type="domain" description="Glutamate/phenylalanine/leucine/valine/L-tryptophan dehydrogenase C-terminal" evidence="9">
    <location>
        <begin position="178"/>
        <end position="408"/>
    </location>
</feature>
<proteinExistence type="inferred from homology"/>
<evidence type="ECO:0000256" key="3">
    <source>
        <dbReference type="ARBA" id="ARBA00023027"/>
    </source>
</evidence>
<gene>
    <name evidence="11" type="primary">gdhA_1</name>
    <name evidence="10" type="ORF">DIT97_01590</name>
    <name evidence="11" type="ORF">GmarT_12870</name>
</gene>
<keyword evidence="6" id="KW-0547">Nucleotide-binding</keyword>
<dbReference type="Proteomes" id="UP000322887">
    <property type="component" value="Chromosome"/>
</dbReference>
<feature type="binding site" evidence="6">
    <location>
        <position position="66"/>
    </location>
    <ligand>
        <name>substrate</name>
    </ligand>
</feature>
<comment type="similarity">
    <text evidence="1 4 8">Belongs to the Glu/Leu/Phe/Val dehydrogenases family.</text>
</comment>